<keyword evidence="5" id="KW-1185">Reference proteome</keyword>
<dbReference type="InterPro" id="IPR029052">
    <property type="entry name" value="Metallo-depent_PP-like"/>
</dbReference>
<dbReference type="InterPro" id="IPR050126">
    <property type="entry name" value="Ap4A_hydrolase"/>
</dbReference>
<dbReference type="SUPFAM" id="SSF56300">
    <property type="entry name" value="Metallo-dependent phosphatases"/>
    <property type="match status" value="1"/>
</dbReference>
<dbReference type="Gene3D" id="3.60.21.10">
    <property type="match status" value="1"/>
</dbReference>
<dbReference type="GO" id="GO:0016791">
    <property type="term" value="F:phosphatase activity"/>
    <property type="evidence" value="ECO:0007669"/>
    <property type="project" value="TreeGrafter"/>
</dbReference>
<accession>A0A1H9WLD9</accession>
<evidence type="ECO:0000256" key="2">
    <source>
        <dbReference type="RuleBase" id="RU362039"/>
    </source>
</evidence>
<evidence type="ECO:0000313" key="5">
    <source>
        <dbReference type="Proteomes" id="UP000198505"/>
    </source>
</evidence>
<dbReference type="PANTHER" id="PTHR42850:SF2">
    <property type="entry name" value="BLL5683 PROTEIN"/>
    <property type="match status" value="1"/>
</dbReference>
<name>A0A1H9WLD9_9GAMM</name>
<dbReference type="InterPro" id="IPR024654">
    <property type="entry name" value="Calcineurin-like_PHP_lpxH"/>
</dbReference>
<reference evidence="5" key="1">
    <citation type="submission" date="2016-10" db="EMBL/GenBank/DDBJ databases">
        <authorList>
            <person name="Varghese N."/>
            <person name="Submissions S."/>
        </authorList>
    </citation>
    <scope>NUCLEOTIDE SEQUENCE [LARGE SCALE GENOMIC DNA]</scope>
    <source>
        <strain evidence="5">CGMCC 1.6495</strain>
    </source>
</reference>
<evidence type="ECO:0000259" key="3">
    <source>
        <dbReference type="Pfam" id="PF12850"/>
    </source>
</evidence>
<comment type="cofactor">
    <cofactor evidence="2">
        <name>a divalent metal cation</name>
        <dbReference type="ChEBI" id="CHEBI:60240"/>
    </cofactor>
</comment>
<keyword evidence="2" id="KW-0479">Metal-binding</keyword>
<dbReference type="Proteomes" id="UP000198505">
    <property type="component" value="Unassembled WGS sequence"/>
</dbReference>
<proteinExistence type="inferred from homology"/>
<dbReference type="Pfam" id="PF12850">
    <property type="entry name" value="Metallophos_2"/>
    <property type="match status" value="1"/>
</dbReference>
<dbReference type="NCBIfam" id="TIGR00040">
    <property type="entry name" value="yfcE"/>
    <property type="match status" value="1"/>
</dbReference>
<dbReference type="PIRSF" id="PIRSF000883">
    <property type="entry name" value="Pesterase_MJ0912"/>
    <property type="match status" value="1"/>
</dbReference>
<dbReference type="GO" id="GO:0005737">
    <property type="term" value="C:cytoplasm"/>
    <property type="evidence" value="ECO:0007669"/>
    <property type="project" value="TreeGrafter"/>
</dbReference>
<dbReference type="InterPro" id="IPR011152">
    <property type="entry name" value="Pesterase_MJ0912"/>
</dbReference>
<evidence type="ECO:0000313" key="4">
    <source>
        <dbReference type="EMBL" id="SES34685.1"/>
    </source>
</evidence>
<dbReference type="RefSeq" id="WP_092830886.1">
    <property type="nucleotide sequence ID" value="NZ_FOGS01000017.1"/>
</dbReference>
<evidence type="ECO:0000256" key="1">
    <source>
        <dbReference type="ARBA" id="ARBA00008950"/>
    </source>
</evidence>
<feature type="domain" description="Calcineurin-like phosphoesterase" evidence="3">
    <location>
        <begin position="1"/>
        <end position="196"/>
    </location>
</feature>
<dbReference type="InterPro" id="IPR000979">
    <property type="entry name" value="Phosphodiesterase_MJ0936/Vps29"/>
</dbReference>
<gene>
    <name evidence="4" type="ORF">SAMN04487958_1175</name>
</gene>
<dbReference type="STRING" id="416874.SAMN04487958_1175"/>
<comment type="similarity">
    <text evidence="1 2">Belongs to the metallophosphoesterase superfamily. YfcE family.</text>
</comment>
<dbReference type="PANTHER" id="PTHR42850">
    <property type="entry name" value="METALLOPHOSPHOESTERASE"/>
    <property type="match status" value="1"/>
</dbReference>
<dbReference type="EC" id="3.1.4.-" evidence="2"/>
<dbReference type="AlphaFoldDB" id="A0A1H9WLD9"/>
<sequence>MKIAVLSDLHSNIYAFKNVLNDLDNENVSKILIAGDLIGYYYWPHEIIKRIRFDNRFICIRGNHEHILQEVLTNRGAAQRHRVKYGSGYKVCQQLLSESDLEWLLSLPDEIDLSIDGVTFHIEHGTLGTSDKYLYPDAPLAKLLKNYSDAKYTIFGHTHYPFLHEHQGRYLLNPGSVGQPRDTGGLASYIIINTDNDVIRFKRTSFDKLAIINASREHDPNLGYLADIMNR</sequence>
<protein>
    <recommendedName>
        <fullName evidence="2">Phosphoesterase</fullName>
        <ecNumber evidence="2">3.1.4.-</ecNumber>
    </recommendedName>
</protein>
<dbReference type="GO" id="GO:0046872">
    <property type="term" value="F:metal ion binding"/>
    <property type="evidence" value="ECO:0007669"/>
    <property type="project" value="UniProtKB-KW"/>
</dbReference>
<organism evidence="4 5">
    <name type="scientific">Vreelandella subterranea</name>
    <dbReference type="NCBI Taxonomy" id="416874"/>
    <lineage>
        <taxon>Bacteria</taxon>
        <taxon>Pseudomonadati</taxon>
        <taxon>Pseudomonadota</taxon>
        <taxon>Gammaproteobacteria</taxon>
        <taxon>Oceanospirillales</taxon>
        <taxon>Halomonadaceae</taxon>
        <taxon>Vreelandella</taxon>
    </lineage>
</organism>
<dbReference type="EMBL" id="FOGS01000017">
    <property type="protein sequence ID" value="SES34685.1"/>
    <property type="molecule type" value="Genomic_DNA"/>
</dbReference>